<protein>
    <submittedName>
        <fullName evidence="3">Class F sortase</fullName>
    </submittedName>
</protein>
<evidence type="ECO:0000313" key="3">
    <source>
        <dbReference type="EMBL" id="RDG37125.1"/>
    </source>
</evidence>
<comment type="caution">
    <text evidence="3">The sequence shown here is derived from an EMBL/GenBank/DDBJ whole genome shotgun (WGS) entry which is preliminary data.</text>
</comment>
<evidence type="ECO:0000256" key="1">
    <source>
        <dbReference type="ARBA" id="ARBA00022801"/>
    </source>
</evidence>
<dbReference type="Pfam" id="PF04203">
    <property type="entry name" value="Sortase"/>
    <property type="match status" value="1"/>
</dbReference>
<proteinExistence type="predicted"/>
<dbReference type="AlphaFoldDB" id="A0A370BCF1"/>
<dbReference type="Proteomes" id="UP000253741">
    <property type="component" value="Unassembled WGS sequence"/>
</dbReference>
<dbReference type="InterPro" id="IPR005754">
    <property type="entry name" value="Sortase"/>
</dbReference>
<dbReference type="CDD" id="cd05829">
    <property type="entry name" value="Sortase_F"/>
    <property type="match status" value="1"/>
</dbReference>
<keyword evidence="1" id="KW-0378">Hydrolase</keyword>
<evidence type="ECO:0000256" key="2">
    <source>
        <dbReference type="SAM" id="MobiDB-lite"/>
    </source>
</evidence>
<organism evidence="3 4">
    <name type="scientific">Streptomyces corynorhini</name>
    <dbReference type="NCBI Taxonomy" id="2282652"/>
    <lineage>
        <taxon>Bacteria</taxon>
        <taxon>Bacillati</taxon>
        <taxon>Actinomycetota</taxon>
        <taxon>Actinomycetes</taxon>
        <taxon>Kitasatosporales</taxon>
        <taxon>Streptomycetaceae</taxon>
        <taxon>Streptomyces</taxon>
    </lineage>
</organism>
<evidence type="ECO:0000313" key="4">
    <source>
        <dbReference type="Proteomes" id="UP000253741"/>
    </source>
</evidence>
<dbReference type="InterPro" id="IPR023365">
    <property type="entry name" value="Sortase_dom-sf"/>
</dbReference>
<dbReference type="RefSeq" id="WP_114624583.1">
    <property type="nucleotide sequence ID" value="NZ_QQNA01000119.1"/>
</dbReference>
<feature type="region of interest" description="Disordered" evidence="2">
    <location>
        <begin position="56"/>
        <end position="80"/>
    </location>
</feature>
<sequence>MGSSGAPSRAGRSRLLTGVAWAVLLLGLCVWGRGVGDGLGGLGGLSGLGGGSAPTTGDVAAVGRPPGVRLPPARDPLDDEQNRGAVAAAPPAVPTPKRVEIPSLGIAAPIVARGLDAEGAVDPPPYEMPDTVGWYADGVQPGAVGAALLVGHVDTERQAAVFYGLSAAKPGGKAMVTRADGRIAEFTIDDVRVVPRDRFDAKKVYGPREKNRAELRLITCGGTFDTKEHAYTANVVVSAYLTGVKEPRGTAKG</sequence>
<dbReference type="OrthoDB" id="525039at2"/>
<dbReference type="GO" id="GO:0016787">
    <property type="term" value="F:hydrolase activity"/>
    <property type="evidence" value="ECO:0007669"/>
    <property type="project" value="UniProtKB-KW"/>
</dbReference>
<reference evidence="3 4" key="1">
    <citation type="submission" date="2018-07" db="EMBL/GenBank/DDBJ databases">
        <title>Streptomyces species from bats.</title>
        <authorList>
            <person name="Dunlap C."/>
        </authorList>
    </citation>
    <scope>NUCLEOTIDE SEQUENCE [LARGE SCALE GENOMIC DNA]</scope>
    <source>
        <strain evidence="3 4">AC230</strain>
    </source>
</reference>
<keyword evidence="4" id="KW-1185">Reference proteome</keyword>
<dbReference type="EMBL" id="QQNA01000119">
    <property type="protein sequence ID" value="RDG37125.1"/>
    <property type="molecule type" value="Genomic_DNA"/>
</dbReference>
<name>A0A370BCF1_9ACTN</name>
<accession>A0A370BCF1</accession>
<dbReference type="NCBIfam" id="NF033748">
    <property type="entry name" value="class_F_sortase"/>
    <property type="match status" value="1"/>
</dbReference>
<gene>
    <name evidence="3" type="ORF">DVH02_16565</name>
</gene>
<dbReference type="InterPro" id="IPR042001">
    <property type="entry name" value="Sortase_F"/>
</dbReference>
<dbReference type="Gene3D" id="2.40.260.10">
    <property type="entry name" value="Sortase"/>
    <property type="match status" value="1"/>
</dbReference>
<dbReference type="SUPFAM" id="SSF63817">
    <property type="entry name" value="Sortase"/>
    <property type="match status" value="1"/>
</dbReference>